<name>A0A9P8HCW3_9HYPO</name>
<dbReference type="EMBL" id="JAIMJC010000005">
    <property type="protein sequence ID" value="KAH0525198.1"/>
    <property type="molecule type" value="Genomic_DNA"/>
</dbReference>
<reference evidence="1 2" key="1">
    <citation type="submission" date="2021-08" db="EMBL/GenBank/DDBJ databases">
        <title>The highly contiguous genome resource for Trichoderma semiorbis FJ059, a fungal antagonistic to plant pathogens.</title>
        <authorList>
            <person name="Liu T."/>
        </authorList>
    </citation>
    <scope>NUCLEOTIDE SEQUENCE [LARGE SCALE GENOMIC DNA]</scope>
    <source>
        <strain evidence="1 2">FJ059</strain>
    </source>
</reference>
<dbReference type="Proteomes" id="UP000826573">
    <property type="component" value="Unassembled WGS sequence"/>
</dbReference>
<dbReference type="AlphaFoldDB" id="A0A9P8HCW3"/>
<comment type="caution">
    <text evidence="1">The sequence shown here is derived from an EMBL/GenBank/DDBJ whole genome shotgun (WGS) entry which is preliminary data.</text>
</comment>
<gene>
    <name evidence="1" type="ORF">TsFJ059_007596</name>
</gene>
<organism evidence="1 2">
    <name type="scientific">Trichoderma semiorbis</name>
    <dbReference type="NCBI Taxonomy" id="1491008"/>
    <lineage>
        <taxon>Eukaryota</taxon>
        <taxon>Fungi</taxon>
        <taxon>Dikarya</taxon>
        <taxon>Ascomycota</taxon>
        <taxon>Pezizomycotina</taxon>
        <taxon>Sordariomycetes</taxon>
        <taxon>Hypocreomycetidae</taxon>
        <taxon>Hypocreales</taxon>
        <taxon>Hypocreaceae</taxon>
        <taxon>Trichoderma</taxon>
    </lineage>
</organism>
<sequence>MGRREPVQQAIYWDMHVFCIHQSTKDCGAPPTEAARGAKLPTIFGADKLAMTWMTAPEPVLTAPTSHLTRTVSYSRAVAVAGMGIRYRLFGVRMVHRRRGYLF</sequence>
<evidence type="ECO:0000313" key="2">
    <source>
        <dbReference type="Proteomes" id="UP000826573"/>
    </source>
</evidence>
<evidence type="ECO:0000313" key="1">
    <source>
        <dbReference type="EMBL" id="KAH0525198.1"/>
    </source>
</evidence>
<proteinExistence type="predicted"/>
<protein>
    <submittedName>
        <fullName evidence="1">Uncharacterized protein</fullName>
    </submittedName>
</protein>
<accession>A0A9P8HCW3</accession>
<keyword evidence="2" id="KW-1185">Reference proteome</keyword>